<dbReference type="Proteomes" id="UP000438429">
    <property type="component" value="Unassembled WGS sequence"/>
</dbReference>
<keyword evidence="7" id="KW-0413">Isomerase</keyword>
<protein>
    <recommendedName>
        <fullName evidence="9">Pseudouridylate synthase RPUSD4, mitochondrial</fullName>
    </recommendedName>
    <alternativeName>
        <fullName evidence="10">RNA pseudouridylate synthase domain-containing protein 4</fullName>
    </alternativeName>
</protein>
<comment type="similarity">
    <text evidence="4">Belongs to the pseudouridine synthase RluA family.</text>
</comment>
<comment type="catalytic activity">
    <reaction evidence="8">
        <text>a uridine in tRNA = a pseudouridine in tRNA</text>
        <dbReference type="Rhea" id="RHEA:54572"/>
        <dbReference type="Rhea" id="RHEA-COMP:13339"/>
        <dbReference type="Rhea" id="RHEA-COMP:13934"/>
        <dbReference type="ChEBI" id="CHEBI:65314"/>
        <dbReference type="ChEBI" id="CHEBI:65315"/>
    </reaction>
</comment>
<dbReference type="KEGG" id="smau:118309269"/>
<evidence type="ECO:0000259" key="12">
    <source>
        <dbReference type="Pfam" id="PF00849"/>
    </source>
</evidence>
<evidence type="ECO:0000256" key="2">
    <source>
        <dbReference type="ARBA" id="ARBA00001896"/>
    </source>
</evidence>
<organism evidence="13 16">
    <name type="scientific">Scophthalmus maximus</name>
    <name type="common">Turbot</name>
    <name type="synonym">Psetta maxima</name>
    <dbReference type="NCBI Taxonomy" id="52904"/>
    <lineage>
        <taxon>Eukaryota</taxon>
        <taxon>Metazoa</taxon>
        <taxon>Chordata</taxon>
        <taxon>Craniata</taxon>
        <taxon>Vertebrata</taxon>
        <taxon>Euteleostomi</taxon>
        <taxon>Actinopterygii</taxon>
        <taxon>Neopterygii</taxon>
        <taxon>Teleostei</taxon>
        <taxon>Neoteleostei</taxon>
        <taxon>Acanthomorphata</taxon>
        <taxon>Carangaria</taxon>
        <taxon>Pleuronectiformes</taxon>
        <taxon>Pleuronectoidei</taxon>
        <taxon>Scophthalmidae</taxon>
        <taxon>Scophthalmus</taxon>
    </lineage>
</organism>
<dbReference type="Gene3D" id="3.30.2350.10">
    <property type="entry name" value="Pseudouridine synthase"/>
    <property type="match status" value="1"/>
</dbReference>
<comment type="catalytic activity">
    <reaction evidence="2">
        <text>uridine in 5S rRNA = pseudouridine in 5S rRNA</text>
        <dbReference type="Rhea" id="RHEA:47036"/>
        <dbReference type="Rhea" id="RHEA-COMP:11730"/>
        <dbReference type="Rhea" id="RHEA-COMP:11731"/>
        <dbReference type="ChEBI" id="CHEBI:65314"/>
        <dbReference type="ChEBI" id="CHEBI:65315"/>
    </reaction>
</comment>
<dbReference type="GO" id="GO:0001522">
    <property type="term" value="P:pseudouridine synthesis"/>
    <property type="evidence" value="ECO:0007669"/>
    <property type="project" value="InterPro"/>
</dbReference>
<dbReference type="AlphaFoldDB" id="A0A2U9BGW2"/>
<dbReference type="GO" id="GO:0003723">
    <property type="term" value="F:RNA binding"/>
    <property type="evidence" value="ECO:0007669"/>
    <property type="project" value="InterPro"/>
</dbReference>
<evidence type="ECO:0000313" key="13">
    <source>
        <dbReference type="EMBL" id="AWP02802.1"/>
    </source>
</evidence>
<accession>A0A2U9BGW2</accession>
<dbReference type="InterPro" id="IPR050188">
    <property type="entry name" value="RluA_PseudoU_synthase"/>
</dbReference>
<proteinExistence type="inferred from homology"/>
<comment type="subcellular location">
    <subcellularLocation>
        <location evidence="3">Mitochondrion</location>
    </subcellularLocation>
</comment>
<dbReference type="Bgee" id="ENSSMAG00000020978">
    <property type="expression patterns" value="Expressed in muscle tissue and 6 other cell types or tissues"/>
</dbReference>
<dbReference type="Pfam" id="PF00849">
    <property type="entry name" value="PseudoU_synth_2"/>
    <property type="match status" value="1"/>
</dbReference>
<name>A0A2U9BGW2_SCOMX</name>
<dbReference type="Proteomes" id="UP000694558">
    <property type="component" value="Chromosome 6"/>
</dbReference>
<dbReference type="OrthoDB" id="428658at2759"/>
<evidence type="ECO:0000256" key="10">
    <source>
        <dbReference type="ARBA" id="ARBA00041563"/>
    </source>
</evidence>
<dbReference type="CDD" id="cd02869">
    <property type="entry name" value="PseudoU_synth_RluA_like"/>
    <property type="match status" value="1"/>
</dbReference>
<dbReference type="EMBL" id="VEVO01000011">
    <property type="protein sequence ID" value="KAF0034904.1"/>
    <property type="molecule type" value="Genomic_DNA"/>
</dbReference>
<keyword evidence="5" id="KW-0809">Transit peptide</keyword>
<dbReference type="GeneTree" id="ENSGT00940000158436"/>
<comment type="catalytic activity">
    <reaction evidence="1">
        <text>a uridine in mRNA = a pseudouridine in mRNA</text>
        <dbReference type="Rhea" id="RHEA:56644"/>
        <dbReference type="Rhea" id="RHEA-COMP:14658"/>
        <dbReference type="Rhea" id="RHEA-COMP:14659"/>
        <dbReference type="ChEBI" id="CHEBI:65314"/>
        <dbReference type="ChEBI" id="CHEBI:65315"/>
    </reaction>
</comment>
<evidence type="ECO:0000256" key="4">
    <source>
        <dbReference type="ARBA" id="ARBA00010876"/>
    </source>
</evidence>
<dbReference type="GeneID" id="118309269"/>
<dbReference type="PANTHER" id="PTHR21600:SF83">
    <property type="entry name" value="PSEUDOURIDYLATE SYNTHASE RPUSD4, MITOCHONDRIAL"/>
    <property type="match status" value="1"/>
</dbReference>
<reference evidence="15" key="3">
    <citation type="submission" date="2020-05" db="EMBL/GenBank/DDBJ databases">
        <authorList>
            <person name="Moser M."/>
        </authorList>
    </citation>
    <scope>NUCLEOTIDE SEQUENCE [LARGE SCALE GENOMIC DNA]</scope>
</reference>
<dbReference type="InterPro" id="IPR020103">
    <property type="entry name" value="PsdUridine_synth_cat_dom_sf"/>
</dbReference>
<feature type="region of interest" description="Disordered" evidence="11">
    <location>
        <begin position="29"/>
        <end position="51"/>
    </location>
</feature>
<evidence type="ECO:0000256" key="7">
    <source>
        <dbReference type="ARBA" id="ARBA00023235"/>
    </source>
</evidence>
<evidence type="ECO:0000313" key="14">
    <source>
        <dbReference type="EMBL" id="KAF0034904.1"/>
    </source>
</evidence>
<dbReference type="InterPro" id="IPR006145">
    <property type="entry name" value="PsdUridine_synth_RsuA/RluA"/>
</dbReference>
<reference evidence="13 16" key="1">
    <citation type="submission" date="2017-12" db="EMBL/GenBank/DDBJ databases">
        <title>Integrating genomic resources of turbot (Scophthalmus maximus) in depth evaluation of genetic and physical mapping variation across individuals.</title>
        <authorList>
            <person name="Martinez P."/>
        </authorList>
    </citation>
    <scope>NUCLEOTIDE SEQUENCE [LARGE SCALE GENOMIC DNA]</scope>
</reference>
<keyword evidence="6" id="KW-0496">Mitochondrion</keyword>
<dbReference type="SUPFAM" id="SSF55120">
    <property type="entry name" value="Pseudouridine synthase"/>
    <property type="match status" value="1"/>
</dbReference>
<dbReference type="SMR" id="A0A2U9BGW2"/>
<dbReference type="PANTHER" id="PTHR21600">
    <property type="entry name" value="MITOCHONDRIAL RNA PSEUDOURIDINE SYNTHASE"/>
    <property type="match status" value="1"/>
</dbReference>
<evidence type="ECO:0000256" key="5">
    <source>
        <dbReference type="ARBA" id="ARBA00022946"/>
    </source>
</evidence>
<evidence type="ECO:0000256" key="8">
    <source>
        <dbReference type="ARBA" id="ARBA00036943"/>
    </source>
</evidence>
<dbReference type="Ensembl" id="ENSSMAT00000034728.2">
    <property type="protein sequence ID" value="ENSSMAP00000034288.2"/>
    <property type="gene ID" value="ENSSMAG00000020978.2"/>
</dbReference>
<evidence type="ECO:0000256" key="11">
    <source>
        <dbReference type="SAM" id="MobiDB-lite"/>
    </source>
</evidence>
<reference evidence="15" key="4">
    <citation type="submission" date="2023-05" db="EMBL/GenBank/DDBJ databases">
        <title>High-quality long-read genome of Scophthalmus maximus.</title>
        <authorList>
            <person name="Lien S."/>
            <person name="Martinez P."/>
        </authorList>
    </citation>
    <scope>NUCLEOTIDE SEQUENCE [LARGE SCALE GENOMIC DNA]</scope>
</reference>
<reference evidence="15" key="5">
    <citation type="submission" date="2025-05" db="UniProtKB">
        <authorList>
            <consortium name="Ensembl"/>
        </authorList>
    </citation>
    <scope>IDENTIFICATION</scope>
</reference>
<dbReference type="STRING" id="52904.ENSSMAP00000034288"/>
<dbReference type="FunFam" id="3.30.2350.10:FF:000015">
    <property type="entry name" value="Mitochondrial RNA pseudouridine synthase RPUSD4"/>
    <property type="match status" value="1"/>
</dbReference>
<evidence type="ECO:0000256" key="9">
    <source>
        <dbReference type="ARBA" id="ARBA00039953"/>
    </source>
</evidence>
<evidence type="ECO:0000313" key="16">
    <source>
        <dbReference type="Proteomes" id="UP000246464"/>
    </source>
</evidence>
<feature type="domain" description="Pseudouridine synthase RsuA/RluA-like" evidence="12">
    <location>
        <begin position="116"/>
        <end position="291"/>
    </location>
</feature>
<dbReference type="GO" id="GO:0009982">
    <property type="term" value="F:pseudouridine synthase activity"/>
    <property type="evidence" value="ECO:0007669"/>
    <property type="project" value="InterPro"/>
</dbReference>
<reference evidence="14 17" key="2">
    <citation type="submission" date="2019-06" db="EMBL/GenBank/DDBJ databases">
        <title>Draft genomes of female and male turbot (Scophthalmus maximus).</title>
        <authorList>
            <person name="Xu H."/>
            <person name="Xu X.-W."/>
            <person name="Shao C."/>
            <person name="Chen S."/>
        </authorList>
    </citation>
    <scope>NUCLEOTIDE SEQUENCE [LARGE SCALE GENOMIC DNA]</scope>
    <source>
        <strain evidence="14">Ysfricsl-2016a</strain>
        <tissue evidence="14">Blood</tissue>
    </source>
</reference>
<dbReference type="Proteomes" id="UP000246464">
    <property type="component" value="Chromosome 6"/>
</dbReference>
<evidence type="ECO:0000256" key="6">
    <source>
        <dbReference type="ARBA" id="ARBA00023128"/>
    </source>
</evidence>
<sequence length="380" mass="42771">MNSCRRIAQTGDWTSGVNTLLSRFKPRTNCRRAPGAAPPHTRSQATAAGEKRRLTAIDLARKVQQEKEAPKAAEAPLSDQQKRVYELRQFSQQLQNVHPNVLAKHLHRSVLYQDQDVVIINKPHGVPVRDDSKATSIQSVLPVLSKMMDGMKMKSDSQLLPCLALEKETTGVLLLARNQEAAERVLNLHRNNQVQRKYWVITVGVPVPSEGVIDIPIIEREVTGPRPHYKMALSPMFRMNDAGDGVTKVRAHRQAHPAVTKYRVLDSNSGCSLVELQPFTGVKHQMRVHMALAVACPILGDHKYSHWNKLAPQKLPERVLGKLGLEQSKIRNLPLHLHAQRLMLPQASQVDIDVSCPLPKYFTQTLKRLRLNLPDEKDDK</sequence>
<dbReference type="GO" id="GO:0005739">
    <property type="term" value="C:mitochondrion"/>
    <property type="evidence" value="ECO:0007669"/>
    <property type="project" value="UniProtKB-SubCell"/>
</dbReference>
<evidence type="ECO:0000313" key="17">
    <source>
        <dbReference type="Proteomes" id="UP000438429"/>
    </source>
</evidence>
<dbReference type="EMBL" id="CP026248">
    <property type="protein sequence ID" value="AWP02802.1"/>
    <property type="molecule type" value="Genomic_DNA"/>
</dbReference>
<dbReference type="RefSeq" id="XP_035487075.1">
    <property type="nucleotide sequence ID" value="XM_035631182.2"/>
</dbReference>
<keyword evidence="16" id="KW-1185">Reference proteome</keyword>
<evidence type="ECO:0000256" key="3">
    <source>
        <dbReference type="ARBA" id="ARBA00004173"/>
    </source>
</evidence>
<evidence type="ECO:0000313" key="15">
    <source>
        <dbReference type="Ensembl" id="ENSSMAP00000034288.2"/>
    </source>
</evidence>
<evidence type="ECO:0000256" key="1">
    <source>
        <dbReference type="ARBA" id="ARBA00001166"/>
    </source>
</evidence>
<gene>
    <name evidence="15" type="primary">LOC118309269</name>
    <name evidence="14" type="ORF">F2P81_012662</name>
    <name evidence="13" type="ORF">SMAX5B_002331</name>
</gene>